<dbReference type="RefSeq" id="XP_008716746.1">
    <property type="nucleotide sequence ID" value="XM_008718524.1"/>
</dbReference>
<dbReference type="Gene3D" id="2.60.120.200">
    <property type="match status" value="1"/>
</dbReference>
<evidence type="ECO:0000313" key="4">
    <source>
        <dbReference type="EMBL" id="ETN42237.1"/>
    </source>
</evidence>
<reference evidence="4 5" key="1">
    <citation type="submission" date="2013-03" db="EMBL/GenBank/DDBJ databases">
        <title>The Genome Sequence of Phialophora europaea CBS 101466.</title>
        <authorList>
            <consortium name="The Broad Institute Genomics Platform"/>
            <person name="Cuomo C."/>
            <person name="de Hoog S."/>
            <person name="Gorbushina A."/>
            <person name="Walker B."/>
            <person name="Young S.K."/>
            <person name="Zeng Q."/>
            <person name="Gargeya S."/>
            <person name="Fitzgerald M."/>
            <person name="Haas B."/>
            <person name="Abouelleil A."/>
            <person name="Allen A.W."/>
            <person name="Alvarado L."/>
            <person name="Arachchi H.M."/>
            <person name="Berlin A.M."/>
            <person name="Chapman S.B."/>
            <person name="Gainer-Dewar J."/>
            <person name="Goldberg J."/>
            <person name="Griggs A."/>
            <person name="Gujja S."/>
            <person name="Hansen M."/>
            <person name="Howarth C."/>
            <person name="Imamovic A."/>
            <person name="Ireland A."/>
            <person name="Larimer J."/>
            <person name="McCowan C."/>
            <person name="Murphy C."/>
            <person name="Pearson M."/>
            <person name="Poon T.W."/>
            <person name="Priest M."/>
            <person name="Roberts A."/>
            <person name="Saif S."/>
            <person name="Shea T."/>
            <person name="Sisk P."/>
            <person name="Sykes S."/>
            <person name="Wortman J."/>
            <person name="Nusbaum C."/>
            <person name="Birren B."/>
        </authorList>
    </citation>
    <scope>NUCLEOTIDE SEQUENCE [LARGE SCALE GENOMIC DNA]</scope>
    <source>
        <strain evidence="4 5">CBS 101466</strain>
    </source>
</reference>
<dbReference type="PANTHER" id="PTHR10963">
    <property type="entry name" value="GLYCOSYL HYDROLASE-RELATED"/>
    <property type="match status" value="1"/>
</dbReference>
<dbReference type="eggNOG" id="ENOG502QUM3">
    <property type="taxonomic scope" value="Eukaryota"/>
</dbReference>
<dbReference type="InterPro" id="IPR050546">
    <property type="entry name" value="Glycosyl_Hydrlase_16"/>
</dbReference>
<keyword evidence="2" id="KW-0732">Signal</keyword>
<dbReference type="HOGENOM" id="CLU_016972_1_1_1"/>
<sequence length="386" mass="41882">MLKTQILLPLLGWLACLVQAKLALLEDYSGKQFFQKMQFFSDPDPTQGHVKYLNMATANSTSLAGLIEDDGPNDTVFLGTDYISVTPEGRPSVRVQSKQTYNSGLFIADISHMPGGVCGAWPAFWLLGTAAPWPQAGEVDIIEGINVQTENLMALHVSGSFIVDNTSSLMSGALQSTDGDVASPVQPHNKGALVQAMTNNTFGAGFNANRGGVYATEVTPDSKRISIWFFPRGSIPVDITAGQPEPTSWGRPLANFAGDDLDFHSKFKSLKIIINLTFCGEWASKRAVWDASSCARLASTCEDYVSNHPEAFQTMYWAIRSLKVYEASNRNETIANVSDSRGSGPFANQTVPASDGHGSPMPTATALPKYRRRGRSMFRSRIGPEV</sequence>
<evidence type="ECO:0000256" key="2">
    <source>
        <dbReference type="SAM" id="SignalP"/>
    </source>
</evidence>
<keyword evidence="5" id="KW-1185">Reference proteome</keyword>
<dbReference type="GeneID" id="19971517"/>
<feature type="domain" description="GH16" evidence="3">
    <location>
        <begin position="26"/>
        <end position="291"/>
    </location>
</feature>
<feature type="signal peptide" evidence="2">
    <location>
        <begin position="1"/>
        <end position="20"/>
    </location>
</feature>
<feature type="chain" id="PRO_5004824759" description="GH16 domain-containing protein" evidence="2">
    <location>
        <begin position="21"/>
        <end position="386"/>
    </location>
</feature>
<feature type="region of interest" description="Disordered" evidence="1">
    <location>
        <begin position="336"/>
        <end position="366"/>
    </location>
</feature>
<gene>
    <name evidence="4" type="ORF">HMPREF1541_04178</name>
</gene>
<dbReference type="PROSITE" id="PS51257">
    <property type="entry name" value="PROKAR_LIPOPROTEIN"/>
    <property type="match status" value="1"/>
</dbReference>
<accession>W2S0N2</accession>
<name>W2S0N2_CYPE1</name>
<dbReference type="InterPro" id="IPR013320">
    <property type="entry name" value="ConA-like_dom_sf"/>
</dbReference>
<evidence type="ECO:0000259" key="3">
    <source>
        <dbReference type="PROSITE" id="PS51762"/>
    </source>
</evidence>
<feature type="compositionally biased region" description="Polar residues" evidence="1">
    <location>
        <begin position="336"/>
        <end position="352"/>
    </location>
</feature>
<proteinExistence type="predicted"/>
<dbReference type="GO" id="GO:0009251">
    <property type="term" value="P:glucan catabolic process"/>
    <property type="evidence" value="ECO:0007669"/>
    <property type="project" value="TreeGrafter"/>
</dbReference>
<dbReference type="PROSITE" id="PS51762">
    <property type="entry name" value="GH16_2"/>
    <property type="match status" value="1"/>
</dbReference>
<dbReference type="OrthoDB" id="192832at2759"/>
<dbReference type="AlphaFoldDB" id="W2S0N2"/>
<dbReference type="SUPFAM" id="SSF49899">
    <property type="entry name" value="Concanavalin A-like lectins/glucanases"/>
    <property type="match status" value="1"/>
</dbReference>
<evidence type="ECO:0000256" key="1">
    <source>
        <dbReference type="SAM" id="MobiDB-lite"/>
    </source>
</evidence>
<organism evidence="4 5">
    <name type="scientific">Cyphellophora europaea (strain CBS 101466)</name>
    <name type="common">Phialophora europaea</name>
    <dbReference type="NCBI Taxonomy" id="1220924"/>
    <lineage>
        <taxon>Eukaryota</taxon>
        <taxon>Fungi</taxon>
        <taxon>Dikarya</taxon>
        <taxon>Ascomycota</taxon>
        <taxon>Pezizomycotina</taxon>
        <taxon>Eurotiomycetes</taxon>
        <taxon>Chaetothyriomycetidae</taxon>
        <taxon>Chaetothyriales</taxon>
        <taxon>Cyphellophoraceae</taxon>
        <taxon>Cyphellophora</taxon>
    </lineage>
</organism>
<dbReference type="PANTHER" id="PTHR10963:SF24">
    <property type="entry name" value="GLYCOSIDASE C21B10.07-RELATED"/>
    <property type="match status" value="1"/>
</dbReference>
<dbReference type="Proteomes" id="UP000030752">
    <property type="component" value="Unassembled WGS sequence"/>
</dbReference>
<dbReference type="CDD" id="cd02181">
    <property type="entry name" value="GH16_fungal_Lam16A_glucanase"/>
    <property type="match status" value="1"/>
</dbReference>
<dbReference type="EMBL" id="KB822719">
    <property type="protein sequence ID" value="ETN42237.1"/>
    <property type="molecule type" value="Genomic_DNA"/>
</dbReference>
<dbReference type="InterPro" id="IPR000757">
    <property type="entry name" value="Beta-glucanase-like"/>
</dbReference>
<protein>
    <recommendedName>
        <fullName evidence="3">GH16 domain-containing protein</fullName>
    </recommendedName>
</protein>
<dbReference type="VEuPathDB" id="FungiDB:HMPREF1541_04178"/>
<evidence type="ECO:0000313" key="5">
    <source>
        <dbReference type="Proteomes" id="UP000030752"/>
    </source>
</evidence>
<dbReference type="InParanoid" id="W2S0N2"/>
<dbReference type="GO" id="GO:0004553">
    <property type="term" value="F:hydrolase activity, hydrolyzing O-glycosyl compounds"/>
    <property type="evidence" value="ECO:0007669"/>
    <property type="project" value="InterPro"/>
</dbReference>
<dbReference type="STRING" id="1220924.W2S0N2"/>
<dbReference type="Pfam" id="PF26113">
    <property type="entry name" value="GH16_XgeA"/>
    <property type="match status" value="1"/>
</dbReference>